<name>U5NCC8_9BURK</name>
<dbReference type="SUPFAM" id="SSF52091">
    <property type="entry name" value="SpoIIaa-like"/>
    <property type="match status" value="1"/>
</dbReference>
<organism evidence="1 2">
    <name type="scientific">Candidatus Symbiobacter mobilis CR</name>
    <dbReference type="NCBI Taxonomy" id="946483"/>
    <lineage>
        <taxon>Bacteria</taxon>
        <taxon>Pseudomonadati</taxon>
        <taxon>Pseudomonadota</taxon>
        <taxon>Betaproteobacteria</taxon>
        <taxon>Burkholderiales</taxon>
        <taxon>Comamonadaceae</taxon>
    </lineage>
</organism>
<dbReference type="PANTHER" id="PTHR35849:SF2">
    <property type="entry name" value="BLR2341 PROTEIN"/>
    <property type="match status" value="1"/>
</dbReference>
<dbReference type="AlphaFoldDB" id="U5NCC8"/>
<keyword evidence="2" id="KW-1185">Reference proteome</keyword>
<dbReference type="InterPro" id="IPR052746">
    <property type="entry name" value="MlaB_ABC_Transporter"/>
</dbReference>
<dbReference type="Proteomes" id="UP000017184">
    <property type="component" value="Chromosome"/>
</dbReference>
<dbReference type="EMBL" id="CP004885">
    <property type="protein sequence ID" value="AGX87868.1"/>
    <property type="molecule type" value="Genomic_DNA"/>
</dbReference>
<dbReference type="KEGG" id="cbx:Cenrod_1784"/>
<gene>
    <name evidence="1" type="ORF">Cenrod_1784</name>
</gene>
<dbReference type="RefSeq" id="WP_022774194.1">
    <property type="nucleotide sequence ID" value="NC_022576.1"/>
</dbReference>
<evidence type="ECO:0000313" key="1">
    <source>
        <dbReference type="EMBL" id="AGX87868.1"/>
    </source>
</evidence>
<dbReference type="Gene3D" id="3.30.750.24">
    <property type="entry name" value="STAS domain"/>
    <property type="match status" value="1"/>
</dbReference>
<dbReference type="eggNOG" id="ENOG502ZD4W">
    <property type="taxonomic scope" value="Bacteria"/>
</dbReference>
<dbReference type="OrthoDB" id="8908566at2"/>
<sequence>MSEQFELPEEMTIYSAIETRDKLLAWVSKQTAKNTAVLDVSAAKVSEIDGAGLQLLASLANMDHAWRLTHPSDAVVRACSLLGLTRWLDTMTHPS</sequence>
<dbReference type="STRING" id="946483.Cenrod_1784"/>
<accession>U5NCC8</accession>
<dbReference type="InterPro" id="IPR036513">
    <property type="entry name" value="STAS_dom_sf"/>
</dbReference>
<evidence type="ECO:0000313" key="2">
    <source>
        <dbReference type="Proteomes" id="UP000017184"/>
    </source>
</evidence>
<dbReference type="HOGENOM" id="CLU_2367671_0_0_4"/>
<protein>
    <submittedName>
        <fullName evidence="1">Anti-sigma-factor antagonist</fullName>
    </submittedName>
</protein>
<proteinExistence type="predicted"/>
<dbReference type="PANTHER" id="PTHR35849">
    <property type="entry name" value="BLR2341 PROTEIN"/>
    <property type="match status" value="1"/>
</dbReference>
<reference evidence="1 2" key="1">
    <citation type="journal article" date="2013" name="Genome Biol.">
        <title>Genomic analysis reveals key aspects of prokaryotic symbiosis in the phototrophic consortium "Chlorochromatium aggregatum".</title>
        <authorList>
            <person name="Liu Z."/>
            <person name="Muller J."/>
            <person name="Li T."/>
            <person name="Alvey R.M."/>
            <person name="Vogl K."/>
            <person name="Frigaard N.U."/>
            <person name="Rockwell N.C."/>
            <person name="Boyd E.S."/>
            <person name="Tomsho L.P."/>
            <person name="Schuster S.C."/>
            <person name="Henke P."/>
            <person name="Rohde M."/>
            <person name="Overmann J."/>
            <person name="Bryant D.A."/>
        </authorList>
    </citation>
    <scope>NUCLEOTIDE SEQUENCE [LARGE SCALE GENOMIC DNA]</scope>
    <source>
        <strain evidence="1">CR</strain>
    </source>
</reference>